<proteinExistence type="predicted"/>
<evidence type="ECO:0000256" key="3">
    <source>
        <dbReference type="ARBA" id="ARBA00022536"/>
    </source>
</evidence>
<organism evidence="11 12">
    <name type="scientific">Periophthalmus magnuspinnatus</name>
    <dbReference type="NCBI Taxonomy" id="409849"/>
    <lineage>
        <taxon>Eukaryota</taxon>
        <taxon>Metazoa</taxon>
        <taxon>Chordata</taxon>
        <taxon>Craniata</taxon>
        <taxon>Vertebrata</taxon>
        <taxon>Euteleostomi</taxon>
        <taxon>Actinopterygii</taxon>
        <taxon>Neopterygii</taxon>
        <taxon>Teleostei</taxon>
        <taxon>Neoteleostei</taxon>
        <taxon>Acanthomorphata</taxon>
        <taxon>Gobiaria</taxon>
        <taxon>Gobiiformes</taxon>
        <taxon>Gobioidei</taxon>
        <taxon>Gobiidae</taxon>
        <taxon>Oxudercinae</taxon>
        <taxon>Periophthalmus</taxon>
    </lineage>
</organism>
<accession>A0A3B4B8L5</accession>
<keyword evidence="12" id="KW-1185">Reference proteome</keyword>
<dbReference type="Gene3D" id="2.10.25.10">
    <property type="entry name" value="Laminin"/>
    <property type="match status" value="7"/>
</dbReference>
<keyword evidence="2" id="KW-0964">Secreted</keyword>
<dbReference type="SUPFAM" id="SSF57184">
    <property type="entry name" value="Growth factor receptor domain"/>
    <property type="match status" value="2"/>
</dbReference>
<dbReference type="SMART" id="SM00179">
    <property type="entry name" value="EGF_CA"/>
    <property type="match status" value="7"/>
</dbReference>
<dbReference type="FunFam" id="2.10.25.10:FF:000049">
    <property type="entry name" value="Fibrillin 2"/>
    <property type="match status" value="1"/>
</dbReference>
<reference evidence="11" key="1">
    <citation type="submission" date="2025-08" db="UniProtKB">
        <authorList>
            <consortium name="Ensembl"/>
        </authorList>
    </citation>
    <scope>IDENTIFICATION</scope>
</reference>
<keyword evidence="7" id="KW-1015">Disulfide bond</keyword>
<dbReference type="FunFam" id="2.10.25.10:FF:000071">
    <property type="entry name" value="Fibrillin 2"/>
    <property type="match status" value="1"/>
</dbReference>
<dbReference type="FunFam" id="2.10.25.10:FF:000008">
    <property type="entry name" value="Signal peptide, CUB domain, EGF-like 2"/>
    <property type="match status" value="1"/>
</dbReference>
<feature type="domain" description="EGF-like" evidence="10">
    <location>
        <begin position="155"/>
        <end position="192"/>
    </location>
</feature>
<dbReference type="Pfam" id="PF14670">
    <property type="entry name" value="FXa_inhibition"/>
    <property type="match status" value="1"/>
</dbReference>
<keyword evidence="5" id="KW-0677">Repeat</keyword>
<dbReference type="AlphaFoldDB" id="A0A3B4B8L5"/>
<comment type="caution">
    <text evidence="9">Lacks conserved residue(s) required for the propagation of feature annotation.</text>
</comment>
<dbReference type="FunFam" id="2.10.25.10:FF:000086">
    <property type="entry name" value="Fibrillin 2"/>
    <property type="match status" value="1"/>
</dbReference>
<dbReference type="InterPro" id="IPR009030">
    <property type="entry name" value="Growth_fac_rcpt_cys_sf"/>
</dbReference>
<dbReference type="InterPro" id="IPR000742">
    <property type="entry name" value="EGF"/>
</dbReference>
<dbReference type="InterPro" id="IPR052080">
    <property type="entry name" value="vWF_C/EGF_Fibrillin"/>
</dbReference>
<dbReference type="PROSITE" id="PS01187">
    <property type="entry name" value="EGF_CA"/>
    <property type="match status" value="3"/>
</dbReference>
<keyword evidence="6" id="KW-0106">Calcium</keyword>
<dbReference type="FunFam" id="2.10.25.10:FF:000038">
    <property type="entry name" value="Fibrillin 2"/>
    <property type="match status" value="1"/>
</dbReference>
<comment type="subcellular location">
    <subcellularLocation>
        <location evidence="1">Secreted</location>
    </subcellularLocation>
</comment>
<dbReference type="InterPro" id="IPR001881">
    <property type="entry name" value="EGF-like_Ca-bd_dom"/>
</dbReference>
<dbReference type="GO" id="GO:0005576">
    <property type="term" value="C:extracellular region"/>
    <property type="evidence" value="ECO:0007669"/>
    <property type="project" value="UniProtKB-SubCell"/>
</dbReference>
<dbReference type="FunFam" id="2.10.25.10:FF:000058">
    <property type="entry name" value="Fibrillin 2"/>
    <property type="match status" value="1"/>
</dbReference>
<evidence type="ECO:0000259" key="10">
    <source>
        <dbReference type="PROSITE" id="PS50026"/>
    </source>
</evidence>
<dbReference type="PROSITE" id="PS00010">
    <property type="entry name" value="ASX_HYDROXYL"/>
    <property type="match status" value="6"/>
</dbReference>
<evidence type="ECO:0000256" key="6">
    <source>
        <dbReference type="ARBA" id="ARBA00022837"/>
    </source>
</evidence>
<dbReference type="Ensembl" id="ENSPMGT00000027734.1">
    <property type="protein sequence ID" value="ENSPMGP00000026042.1"/>
    <property type="gene ID" value="ENSPMGG00000020984.1"/>
</dbReference>
<sequence length="364" mass="40044">MMMKNCMDIDECERNPLLCRGGDCVNTEGSFQCVCPEGHEISNRLECVGKFTTNLFLTFCLKCIRQIFNSCNLDKCTIENGGCESFCTNSEGSYECSCNSGYALMPDLRSCTDIDECEESPEICDGGQCTNTPGTYQCLCFDGFMASEDMKSCIDVNECELNPNICLSGNCENTKGSFICHCEMGYSVRKGSTGCTDVNECEIGAHNCDRHATCTNTAGSFKCQCAPGWVGNGLKCSDLDECSNGTHMCNNNADCINTMGSYRCACKEGFSGDGFFCSDSDECAENSNLCENGHCLNMPGGFRCECDMGFIPTEDGKACEGKELKDKCSLFIRKERKERGREGEREPLMRGRSVKVKNWRINVV</sequence>
<dbReference type="Proteomes" id="UP000261520">
    <property type="component" value="Unplaced"/>
</dbReference>
<evidence type="ECO:0000256" key="4">
    <source>
        <dbReference type="ARBA" id="ARBA00022729"/>
    </source>
</evidence>
<dbReference type="GO" id="GO:0005509">
    <property type="term" value="F:calcium ion binding"/>
    <property type="evidence" value="ECO:0007669"/>
    <property type="project" value="InterPro"/>
</dbReference>
<keyword evidence="3 9" id="KW-0245">EGF-like domain</keyword>
<protein>
    <recommendedName>
        <fullName evidence="10">EGF-like domain-containing protein</fullName>
    </recommendedName>
</protein>
<dbReference type="PROSITE" id="PS50026">
    <property type="entry name" value="EGF_3"/>
    <property type="match status" value="6"/>
</dbReference>
<dbReference type="Pfam" id="PF12947">
    <property type="entry name" value="EGF_3"/>
    <property type="match status" value="1"/>
</dbReference>
<dbReference type="PANTHER" id="PTHR47333:SF4">
    <property type="entry name" value="EGF-LIKE DOMAIN-CONTAINING PROTEIN"/>
    <property type="match status" value="1"/>
</dbReference>
<feature type="domain" description="EGF-like" evidence="10">
    <location>
        <begin position="279"/>
        <end position="320"/>
    </location>
</feature>
<dbReference type="InterPro" id="IPR049883">
    <property type="entry name" value="NOTCH1_EGF-like"/>
</dbReference>
<evidence type="ECO:0000256" key="7">
    <source>
        <dbReference type="ARBA" id="ARBA00023157"/>
    </source>
</evidence>
<evidence type="ECO:0000256" key="9">
    <source>
        <dbReference type="PROSITE-ProRule" id="PRU00076"/>
    </source>
</evidence>
<dbReference type="FunFam" id="2.10.25.10:FF:000002">
    <property type="entry name" value="Latent-transforming growth factor beta-binding protein 3"/>
    <property type="match status" value="1"/>
</dbReference>
<keyword evidence="4" id="KW-0732">Signal</keyword>
<evidence type="ECO:0000256" key="8">
    <source>
        <dbReference type="ARBA" id="ARBA00023180"/>
    </source>
</evidence>
<dbReference type="InterPro" id="IPR018097">
    <property type="entry name" value="EGF_Ca-bd_CS"/>
</dbReference>
<name>A0A3B4B8L5_9GOBI</name>
<dbReference type="PANTHER" id="PTHR47333">
    <property type="entry name" value="VON WILLEBRAND FACTOR C AND EGF DOMAIN-CONTAINING PROTEIN"/>
    <property type="match status" value="1"/>
</dbReference>
<evidence type="ECO:0000313" key="11">
    <source>
        <dbReference type="Ensembl" id="ENSPMGP00000026042.1"/>
    </source>
</evidence>
<evidence type="ECO:0000313" key="12">
    <source>
        <dbReference type="Proteomes" id="UP000261520"/>
    </source>
</evidence>
<dbReference type="SMART" id="SM00181">
    <property type="entry name" value="EGF"/>
    <property type="match status" value="7"/>
</dbReference>
<dbReference type="GO" id="GO:0030855">
    <property type="term" value="P:epithelial cell differentiation"/>
    <property type="evidence" value="ECO:0007669"/>
    <property type="project" value="UniProtKB-ARBA"/>
</dbReference>
<feature type="domain" description="EGF-like" evidence="10">
    <location>
        <begin position="197"/>
        <end position="237"/>
    </location>
</feature>
<feature type="domain" description="EGF-like" evidence="10">
    <location>
        <begin position="113"/>
        <end position="154"/>
    </location>
</feature>
<dbReference type="CDD" id="cd00054">
    <property type="entry name" value="EGF_CA"/>
    <property type="match status" value="3"/>
</dbReference>
<reference evidence="11" key="2">
    <citation type="submission" date="2025-09" db="UniProtKB">
        <authorList>
            <consortium name="Ensembl"/>
        </authorList>
    </citation>
    <scope>IDENTIFICATION</scope>
</reference>
<feature type="domain" description="EGF-like" evidence="10">
    <location>
        <begin position="8"/>
        <end position="48"/>
    </location>
</feature>
<dbReference type="Pfam" id="PF07645">
    <property type="entry name" value="EGF_CA"/>
    <property type="match status" value="5"/>
</dbReference>
<evidence type="ECO:0000256" key="2">
    <source>
        <dbReference type="ARBA" id="ARBA00022525"/>
    </source>
</evidence>
<dbReference type="InterPro" id="IPR000152">
    <property type="entry name" value="EGF-type_Asp/Asn_hydroxyl_site"/>
</dbReference>
<keyword evidence="8" id="KW-0325">Glycoprotein</keyword>
<feature type="domain" description="EGF-like" evidence="10">
    <location>
        <begin position="238"/>
        <end position="278"/>
    </location>
</feature>
<evidence type="ECO:0000256" key="5">
    <source>
        <dbReference type="ARBA" id="ARBA00022737"/>
    </source>
</evidence>
<dbReference type="SUPFAM" id="SSF57196">
    <property type="entry name" value="EGF/Laminin"/>
    <property type="match status" value="1"/>
</dbReference>
<dbReference type="PROSITE" id="PS01186">
    <property type="entry name" value="EGF_2"/>
    <property type="match status" value="5"/>
</dbReference>
<evidence type="ECO:0000256" key="1">
    <source>
        <dbReference type="ARBA" id="ARBA00004613"/>
    </source>
</evidence>
<dbReference type="InterPro" id="IPR024731">
    <property type="entry name" value="NELL2-like_EGF"/>
</dbReference>